<evidence type="ECO:0000313" key="5">
    <source>
        <dbReference type="EMBL" id="ORX64611.1"/>
    </source>
</evidence>
<reference evidence="5 6" key="1">
    <citation type="submission" date="2016-08" db="EMBL/GenBank/DDBJ databases">
        <title>A Parts List for Fungal Cellulosomes Revealed by Comparative Genomics.</title>
        <authorList>
            <consortium name="DOE Joint Genome Institute"/>
            <person name="Haitjema C.H."/>
            <person name="Gilmore S.P."/>
            <person name="Henske J.K."/>
            <person name="Solomon K.V."/>
            <person name="De Groot R."/>
            <person name="Kuo A."/>
            <person name="Mondo S.J."/>
            <person name="Salamov A.A."/>
            <person name="Labutti K."/>
            <person name="Zhao Z."/>
            <person name="Chiniquy J."/>
            <person name="Barry K."/>
            <person name="Brewer H.M."/>
            <person name="Purvine S.O."/>
            <person name="Wright A.T."/>
            <person name="Boxma B."/>
            <person name="Van Alen T."/>
            <person name="Hackstein J.H."/>
            <person name="Baker S.E."/>
            <person name="Grigoriev I.V."/>
            <person name="O'Malley M.A."/>
        </authorList>
    </citation>
    <scope>NUCLEOTIDE SEQUENCE [LARGE SCALE GENOMIC DNA]</scope>
    <source>
        <strain evidence="5 6">S4</strain>
    </source>
</reference>
<dbReference type="OrthoDB" id="194358at2759"/>
<feature type="region of interest" description="Disordered" evidence="4">
    <location>
        <begin position="1102"/>
        <end position="1127"/>
    </location>
</feature>
<gene>
    <name evidence="5" type="ORF">BCR32DRAFT_298016</name>
</gene>
<dbReference type="Gene3D" id="1.25.40.20">
    <property type="entry name" value="Ankyrin repeat-containing domain"/>
    <property type="match status" value="3"/>
</dbReference>
<keyword evidence="6" id="KW-1185">Reference proteome</keyword>
<dbReference type="STRING" id="1754192.A0A1Y1VTI1"/>
<dbReference type="PROSITE" id="PS50297">
    <property type="entry name" value="ANK_REP_REGION"/>
    <property type="match status" value="1"/>
</dbReference>
<proteinExistence type="predicted"/>
<feature type="region of interest" description="Disordered" evidence="4">
    <location>
        <begin position="114"/>
        <end position="134"/>
    </location>
</feature>
<dbReference type="PANTHER" id="PTHR24198:SF165">
    <property type="entry name" value="ANKYRIN REPEAT-CONTAINING PROTEIN-RELATED"/>
    <property type="match status" value="1"/>
</dbReference>
<dbReference type="PROSITE" id="PS50088">
    <property type="entry name" value="ANK_REPEAT"/>
    <property type="match status" value="2"/>
</dbReference>
<sequence length="1244" mass="146303">MDKSYVQLNNVINNIKFLFFNIKSVEKKDEDNYRQIEKKLNNLIFLNKRYNNKKTKSIFDIKNYKRKYYNNTPKAINILEQTDYRFTGIENSDKIIHVRELYKKFITNKTTELNKNNKSNIDNNEIDNKKDSQTTSEIVNYSKDDLNDEDKLYEYENINKENTKIVNKYNSERANLFCIGSRIKNLNDDVNELVSMIIKIPSVDILQLYNGKILMSTLIDNNIDNEDIYNLMFEKHGYIENKYINPNGKEEDIMLIETNIGLLKSMIKNGFYYEDIVNGKSIIEYTSNPVIFFIKNSKYGIMKKLLDNGASINETDNENELSSIFYAIKDNNIELFDILLYKYPPNLNLINKNGQTLLEFVQENKDLKFMEYFSLELLNYEKIFSTLKNNDEDYVNNFISLLKQGNYKMAKAVLKKIKDINITIPIPGQNQKQGQNQGKKIDIMSYVIDNVIDDEEIFNILFEKKAYIKFSYFAPKKNKKGPLMEKNQGLIKSIINNGIHFKNDSGKASSSIETINKPVVFFIKFGKNEFALKLLENGGAVNEIDEDGMTPLHYAIKSTNYKLFYDLLNKYNVNLLLKNGDDVCPLVQISKLTNFENRHIFIFILRDYLNKCDILNLGINEDLRISTMDVGNDIENESNVENENIEDDGDIEIESIINNENENESENKNNIKNERDIRNEYDIKNKNKNNIDNESGVESEKNIENENDIDNECNIENEINNGKKENINYIEKSLNLHDINSIKELLKYQPDLSIPDNQGETLLFYLLNNSSYNNSTLLELLLPYFNMKYKYLPDELTLPFYLIKYENIKALRKASQISNFNINEINSDGDTPLIYAIKYRTSNILLIRTLLASGADVNQPDKSLKSPLIYAVEKDQPELVDLLLDFHANIDYQYNNGINALKIAIVNNNVNLTKKLINKKVELKTLEQNNSSINNSEVELKEFKQINSSINNSEVELKELEQNNSNINNSEVELEELKQNNSNINSFEVKLKELKRNNSNINNSEVELKELKQSNSNISNSNEELKTLEQNNSNINNSDEELKTLEQKNLNISNSEVELKILEQNNSNINSSEVELEELEQKKSELKILEFKKNELRSSKEEIKLNQKDSEPKKSEPKYQNNWNQNYLNQNNWNQNNWNQNNWNQNNWNQNNWNQNNWNQNNWNQNYLNQNYLNQNHLNQNHLNQNYLNQNYLNQNHLNQNYLNQNHMNQNYWNQNHWNQNHWNQNQWNQNFWNQNHWNQIYKT</sequence>
<reference evidence="5 6" key="2">
    <citation type="submission" date="2016-08" db="EMBL/GenBank/DDBJ databases">
        <title>Pervasive Adenine N6-methylation of Active Genes in Fungi.</title>
        <authorList>
            <consortium name="DOE Joint Genome Institute"/>
            <person name="Mondo S.J."/>
            <person name="Dannebaum R.O."/>
            <person name="Kuo R.C."/>
            <person name="Labutti K."/>
            <person name="Haridas S."/>
            <person name="Kuo A."/>
            <person name="Salamov A."/>
            <person name="Ahrendt S.R."/>
            <person name="Lipzen A."/>
            <person name="Sullivan W."/>
            <person name="Andreopoulos W.B."/>
            <person name="Clum A."/>
            <person name="Lindquist E."/>
            <person name="Daum C."/>
            <person name="Ramamoorthy G.K."/>
            <person name="Gryganskyi A."/>
            <person name="Culley D."/>
            <person name="Magnuson J.K."/>
            <person name="James T.Y."/>
            <person name="O'Malley M.A."/>
            <person name="Stajich J.E."/>
            <person name="Spatafora J.W."/>
            <person name="Visel A."/>
            <person name="Grigoriev I.V."/>
        </authorList>
    </citation>
    <scope>NUCLEOTIDE SEQUENCE [LARGE SCALE GENOMIC DNA]</scope>
    <source>
        <strain evidence="5 6">S4</strain>
    </source>
</reference>
<dbReference type="InterPro" id="IPR002110">
    <property type="entry name" value="Ankyrin_rpt"/>
</dbReference>
<feature type="repeat" description="ANK" evidence="3">
    <location>
        <begin position="547"/>
        <end position="580"/>
    </location>
</feature>
<dbReference type="Pfam" id="PF12796">
    <property type="entry name" value="Ank_2"/>
    <property type="match status" value="1"/>
</dbReference>
<dbReference type="InterPro" id="IPR036770">
    <property type="entry name" value="Ankyrin_rpt-contain_sf"/>
</dbReference>
<keyword evidence="2 3" id="KW-0040">ANK repeat</keyword>
<name>A0A1Y1VTI1_9FUNG</name>
<evidence type="ECO:0000256" key="2">
    <source>
        <dbReference type="ARBA" id="ARBA00023043"/>
    </source>
</evidence>
<dbReference type="SUPFAM" id="SSF48403">
    <property type="entry name" value="Ankyrin repeat"/>
    <property type="match status" value="2"/>
</dbReference>
<comment type="caution">
    <text evidence="5">The sequence shown here is derived from an EMBL/GenBank/DDBJ whole genome shotgun (WGS) entry which is preliminary data.</text>
</comment>
<feature type="compositionally biased region" description="Low complexity" evidence="4">
    <location>
        <begin position="114"/>
        <end position="123"/>
    </location>
</feature>
<dbReference type="EMBL" id="MCFG01000512">
    <property type="protein sequence ID" value="ORX64611.1"/>
    <property type="molecule type" value="Genomic_DNA"/>
</dbReference>
<dbReference type="Proteomes" id="UP000193944">
    <property type="component" value="Unassembled WGS sequence"/>
</dbReference>
<keyword evidence="1" id="KW-0677">Repeat</keyword>
<evidence type="ECO:0000256" key="1">
    <source>
        <dbReference type="ARBA" id="ARBA00022737"/>
    </source>
</evidence>
<evidence type="ECO:0000256" key="4">
    <source>
        <dbReference type="SAM" id="MobiDB-lite"/>
    </source>
</evidence>
<dbReference type="AlphaFoldDB" id="A0A1Y1VTI1"/>
<feature type="compositionally biased region" description="Basic and acidic residues" evidence="4">
    <location>
        <begin position="1102"/>
        <end position="1117"/>
    </location>
</feature>
<dbReference type="SMART" id="SM00248">
    <property type="entry name" value="ANK"/>
    <property type="match status" value="8"/>
</dbReference>
<organism evidence="5 6">
    <name type="scientific">Anaeromyces robustus</name>
    <dbReference type="NCBI Taxonomy" id="1754192"/>
    <lineage>
        <taxon>Eukaryota</taxon>
        <taxon>Fungi</taxon>
        <taxon>Fungi incertae sedis</taxon>
        <taxon>Chytridiomycota</taxon>
        <taxon>Chytridiomycota incertae sedis</taxon>
        <taxon>Neocallimastigomycetes</taxon>
        <taxon>Neocallimastigales</taxon>
        <taxon>Neocallimastigaceae</taxon>
        <taxon>Anaeromyces</taxon>
    </lineage>
</organism>
<evidence type="ECO:0000313" key="6">
    <source>
        <dbReference type="Proteomes" id="UP000193944"/>
    </source>
</evidence>
<feature type="repeat" description="ANK" evidence="3">
    <location>
        <begin position="828"/>
        <end position="862"/>
    </location>
</feature>
<dbReference type="PANTHER" id="PTHR24198">
    <property type="entry name" value="ANKYRIN REPEAT AND PROTEIN KINASE DOMAIN-CONTAINING PROTEIN"/>
    <property type="match status" value="1"/>
</dbReference>
<evidence type="ECO:0000256" key="3">
    <source>
        <dbReference type="PROSITE-ProRule" id="PRU00023"/>
    </source>
</evidence>
<accession>A0A1Y1VTI1</accession>
<protein>
    <submittedName>
        <fullName evidence="5">Ankyrin</fullName>
    </submittedName>
</protein>